<dbReference type="AlphaFoldDB" id="A0A2H3BMF8"/>
<dbReference type="Proteomes" id="UP000218334">
    <property type="component" value="Unassembled WGS sequence"/>
</dbReference>
<dbReference type="STRING" id="1076256.A0A2H3BMF8"/>
<organism evidence="1 2">
    <name type="scientific">Armillaria solidipes</name>
    <dbReference type="NCBI Taxonomy" id="1076256"/>
    <lineage>
        <taxon>Eukaryota</taxon>
        <taxon>Fungi</taxon>
        <taxon>Dikarya</taxon>
        <taxon>Basidiomycota</taxon>
        <taxon>Agaricomycotina</taxon>
        <taxon>Agaricomycetes</taxon>
        <taxon>Agaricomycetidae</taxon>
        <taxon>Agaricales</taxon>
        <taxon>Marasmiineae</taxon>
        <taxon>Physalacriaceae</taxon>
        <taxon>Armillaria</taxon>
    </lineage>
</organism>
<protein>
    <recommendedName>
        <fullName evidence="3">F-box domain-containing protein</fullName>
    </recommendedName>
</protein>
<proteinExistence type="predicted"/>
<reference evidence="2" key="1">
    <citation type="journal article" date="2017" name="Nat. Ecol. Evol.">
        <title>Genome expansion and lineage-specific genetic innovations in the forest pathogenic fungi Armillaria.</title>
        <authorList>
            <person name="Sipos G."/>
            <person name="Prasanna A.N."/>
            <person name="Walter M.C."/>
            <person name="O'Connor E."/>
            <person name="Balint B."/>
            <person name="Krizsan K."/>
            <person name="Kiss B."/>
            <person name="Hess J."/>
            <person name="Varga T."/>
            <person name="Slot J."/>
            <person name="Riley R."/>
            <person name="Boka B."/>
            <person name="Rigling D."/>
            <person name="Barry K."/>
            <person name="Lee J."/>
            <person name="Mihaltcheva S."/>
            <person name="LaButti K."/>
            <person name="Lipzen A."/>
            <person name="Waldron R."/>
            <person name="Moloney N.M."/>
            <person name="Sperisen C."/>
            <person name="Kredics L."/>
            <person name="Vagvoelgyi C."/>
            <person name="Patrignani A."/>
            <person name="Fitzpatrick D."/>
            <person name="Nagy I."/>
            <person name="Doyle S."/>
            <person name="Anderson J.B."/>
            <person name="Grigoriev I.V."/>
            <person name="Gueldener U."/>
            <person name="Muensterkoetter M."/>
            <person name="Nagy L.G."/>
        </authorList>
    </citation>
    <scope>NUCLEOTIDE SEQUENCE [LARGE SCALE GENOMIC DNA]</scope>
    <source>
        <strain evidence="2">28-4</strain>
    </source>
</reference>
<accession>A0A2H3BMF8</accession>
<gene>
    <name evidence="1" type="ORF">ARMSODRAFT_1083815</name>
</gene>
<evidence type="ECO:0000313" key="2">
    <source>
        <dbReference type="Proteomes" id="UP000218334"/>
    </source>
</evidence>
<evidence type="ECO:0000313" key="1">
    <source>
        <dbReference type="EMBL" id="PBK70840.1"/>
    </source>
</evidence>
<evidence type="ECO:0008006" key="3">
    <source>
        <dbReference type="Google" id="ProtNLM"/>
    </source>
</evidence>
<name>A0A2H3BMF8_9AGAR</name>
<sequence length="521" mass="59474">MSCLTCSNCGFVNLLPPEPHVPQFLNAIQSSDDLVSQLLRGSRPLLDADHAFIDAEITKLKRLRTWYDAQLQEIELYRKQLKNRESIYAPIRRLPRDILIEIFHSICDSWWQDHQDEDEDDDFERDSLDVTGPLWILGRICGLWRDTLLTSPASWARYVSVTSPLSKHACEILQTYLKHTGEHPLSLVVICKGANFTEEGEIMSLLVKSCYRWKNVHINIAMHHAHHLESISHLPILQTIYIDILDDDDSDYSSDIFLDAPQLWQATLSSQGIYQIKLPSMITHYSGHITRFKDFQLLSQLPKLRTCHLSSAVSTASMKEPVVMAELYQLFVQDLDILKFLTAPMLQSLTIARGSRESLSSIPVFFHRSGCHLESFSIGMAILEFETSASISDIFSSEACSTISHLKFEFGSVWYNVPNAFASSLILPNVRHLVLCFGYRYSRNMKTEWHALLDIIHSRCKAGLLKVIEVQFLQTGALYGDGDIKANIRAPVGDNLEVRVERWSPLFLDHQLAFWDPQPPM</sequence>
<dbReference type="EMBL" id="KZ293425">
    <property type="protein sequence ID" value="PBK70840.1"/>
    <property type="molecule type" value="Genomic_DNA"/>
</dbReference>
<keyword evidence="2" id="KW-1185">Reference proteome</keyword>